<keyword evidence="7" id="KW-0226">DNA condensation</keyword>
<dbReference type="GO" id="GO:0005634">
    <property type="term" value="C:nucleus"/>
    <property type="evidence" value="ECO:0007669"/>
    <property type="project" value="UniProtKB-SubCell"/>
</dbReference>
<proteinExistence type="predicted"/>
<evidence type="ECO:0000256" key="2">
    <source>
        <dbReference type="ARBA" id="ARBA00022618"/>
    </source>
</evidence>
<feature type="compositionally biased region" description="Low complexity" evidence="11">
    <location>
        <begin position="1473"/>
        <end position="1498"/>
    </location>
</feature>
<dbReference type="VEuPathDB" id="VectorBase:RSAN_028189"/>
<evidence type="ECO:0000256" key="9">
    <source>
        <dbReference type="ARBA" id="ARBA00023242"/>
    </source>
</evidence>
<dbReference type="SMART" id="SM00980">
    <property type="entry name" value="THAP"/>
    <property type="match status" value="1"/>
</dbReference>
<dbReference type="SUPFAM" id="SSF57716">
    <property type="entry name" value="Glucocorticoid receptor-like (DNA-binding domain)"/>
    <property type="match status" value="1"/>
</dbReference>
<feature type="compositionally biased region" description="Basic and acidic residues" evidence="11">
    <location>
        <begin position="890"/>
        <end position="899"/>
    </location>
</feature>
<dbReference type="Proteomes" id="UP000821837">
    <property type="component" value="Chromosome 6"/>
</dbReference>
<dbReference type="Pfam" id="PF12765">
    <property type="entry name" value="Cohesin_HEAT"/>
    <property type="match status" value="1"/>
</dbReference>
<keyword evidence="3" id="KW-0479">Metal-binding</keyword>
<evidence type="ECO:0000256" key="4">
    <source>
        <dbReference type="ARBA" id="ARBA00022771"/>
    </source>
</evidence>
<dbReference type="InterPro" id="IPR026971">
    <property type="entry name" value="CND1/NCAPD3"/>
</dbReference>
<dbReference type="SUPFAM" id="SSF48371">
    <property type="entry name" value="ARM repeat"/>
    <property type="match status" value="1"/>
</dbReference>
<dbReference type="InterPro" id="IPR026003">
    <property type="entry name" value="Cohesin_HEAT"/>
</dbReference>
<dbReference type="GO" id="GO:0003677">
    <property type="term" value="F:DNA binding"/>
    <property type="evidence" value="ECO:0007669"/>
    <property type="project" value="UniProtKB-KW"/>
</dbReference>
<evidence type="ECO:0000259" key="12">
    <source>
        <dbReference type="SMART" id="SM00980"/>
    </source>
</evidence>
<evidence type="ECO:0000256" key="7">
    <source>
        <dbReference type="ARBA" id="ARBA00023067"/>
    </source>
</evidence>
<reference evidence="13" key="2">
    <citation type="submission" date="2021-09" db="EMBL/GenBank/DDBJ databases">
        <authorList>
            <person name="Jia N."/>
            <person name="Wang J."/>
            <person name="Shi W."/>
            <person name="Du L."/>
            <person name="Sun Y."/>
            <person name="Zhan W."/>
            <person name="Jiang J."/>
            <person name="Wang Q."/>
            <person name="Zhang B."/>
            <person name="Ji P."/>
            <person name="Sakyi L.B."/>
            <person name="Cui X."/>
            <person name="Yuan T."/>
            <person name="Jiang B."/>
            <person name="Yang W."/>
            <person name="Lam T.T.-Y."/>
            <person name="Chang Q."/>
            <person name="Ding S."/>
            <person name="Wang X."/>
            <person name="Zhu J."/>
            <person name="Ruan X."/>
            <person name="Zhao L."/>
            <person name="Wei J."/>
            <person name="Que T."/>
            <person name="Du C."/>
            <person name="Cheng J."/>
            <person name="Dai P."/>
            <person name="Han X."/>
            <person name="Huang E."/>
            <person name="Gao Y."/>
            <person name="Liu J."/>
            <person name="Shao H."/>
            <person name="Ye R."/>
            <person name="Li L."/>
            <person name="Wei W."/>
            <person name="Wang X."/>
            <person name="Wang C."/>
            <person name="Huo Q."/>
            <person name="Li W."/>
            <person name="Guo W."/>
            <person name="Chen H."/>
            <person name="Chen S."/>
            <person name="Zhou L."/>
            <person name="Zhou L."/>
            <person name="Ni X."/>
            <person name="Tian J."/>
            <person name="Zhou Y."/>
            <person name="Sheng Y."/>
            <person name="Liu T."/>
            <person name="Pan Y."/>
            <person name="Xia L."/>
            <person name="Li J."/>
            <person name="Zhao F."/>
            <person name="Cao W."/>
        </authorList>
    </citation>
    <scope>NUCLEOTIDE SEQUENCE</scope>
    <source>
        <strain evidence="13">Rsan-2018</strain>
        <tissue evidence="13">Larvae</tissue>
    </source>
</reference>
<feature type="region of interest" description="Disordered" evidence="11">
    <location>
        <begin position="175"/>
        <end position="221"/>
    </location>
</feature>
<feature type="compositionally biased region" description="Low complexity" evidence="11">
    <location>
        <begin position="1676"/>
        <end position="1688"/>
    </location>
</feature>
<evidence type="ECO:0000313" key="13">
    <source>
        <dbReference type="EMBL" id="KAH7947039.1"/>
    </source>
</evidence>
<dbReference type="Gene3D" id="1.25.10.10">
    <property type="entry name" value="Leucine-rich Repeat Variant"/>
    <property type="match status" value="2"/>
</dbReference>
<keyword evidence="8" id="KW-0238">DNA-binding</keyword>
<keyword evidence="9" id="KW-0539">Nucleus</keyword>
<keyword evidence="10" id="KW-0131">Cell cycle</keyword>
<feature type="domain" description="THAP-type" evidence="12">
    <location>
        <begin position="1312"/>
        <end position="1407"/>
    </location>
</feature>
<feature type="compositionally biased region" description="Low complexity" evidence="11">
    <location>
        <begin position="1425"/>
        <end position="1443"/>
    </location>
</feature>
<dbReference type="GO" id="GO:0051301">
    <property type="term" value="P:cell division"/>
    <property type="evidence" value="ECO:0007669"/>
    <property type="project" value="UniProtKB-KW"/>
</dbReference>
<keyword evidence="2" id="KW-0132">Cell division</keyword>
<feature type="compositionally biased region" description="Polar residues" evidence="11">
    <location>
        <begin position="1505"/>
        <end position="1536"/>
    </location>
</feature>
<comment type="subcellular location">
    <subcellularLocation>
        <location evidence="1">Nucleus</location>
    </subcellularLocation>
</comment>
<feature type="region of interest" description="Disordered" evidence="11">
    <location>
        <begin position="1425"/>
        <end position="1540"/>
    </location>
</feature>
<evidence type="ECO:0000256" key="6">
    <source>
        <dbReference type="ARBA" id="ARBA00022833"/>
    </source>
</evidence>
<keyword evidence="6" id="KW-0862">Zinc</keyword>
<keyword evidence="14" id="KW-1185">Reference proteome</keyword>
<feature type="compositionally biased region" description="Polar residues" evidence="11">
    <location>
        <begin position="1632"/>
        <end position="1643"/>
    </location>
</feature>
<feature type="compositionally biased region" description="Basic and acidic residues" evidence="11">
    <location>
        <begin position="1651"/>
        <end position="1662"/>
    </location>
</feature>
<feature type="region of interest" description="Disordered" evidence="11">
    <location>
        <begin position="1554"/>
        <end position="1707"/>
    </location>
</feature>
<evidence type="ECO:0000256" key="3">
    <source>
        <dbReference type="ARBA" id="ARBA00022723"/>
    </source>
</evidence>
<dbReference type="GO" id="GO:0008270">
    <property type="term" value="F:zinc ion binding"/>
    <property type="evidence" value="ECO:0007669"/>
    <property type="project" value="UniProtKB-KW"/>
</dbReference>
<evidence type="ECO:0000313" key="14">
    <source>
        <dbReference type="Proteomes" id="UP000821837"/>
    </source>
</evidence>
<feature type="compositionally biased region" description="Low complexity" evidence="11">
    <location>
        <begin position="1280"/>
        <end position="1290"/>
    </location>
</feature>
<evidence type="ECO:0000256" key="5">
    <source>
        <dbReference type="ARBA" id="ARBA00022776"/>
    </source>
</evidence>
<dbReference type="GO" id="GO:0042393">
    <property type="term" value="F:histone binding"/>
    <property type="evidence" value="ECO:0007669"/>
    <property type="project" value="TreeGrafter"/>
</dbReference>
<dbReference type="PANTHER" id="PTHR14222">
    <property type="entry name" value="CONDENSIN"/>
    <property type="match status" value="1"/>
</dbReference>
<protein>
    <recommendedName>
        <fullName evidence="12">THAP-type domain-containing protein</fullName>
    </recommendedName>
</protein>
<comment type="caution">
    <text evidence="13">The sequence shown here is derived from an EMBL/GenBank/DDBJ whole genome shotgun (WGS) entry which is preliminary data.</text>
</comment>
<feature type="compositionally biased region" description="Low complexity" evidence="11">
    <location>
        <begin position="1568"/>
        <end position="1587"/>
    </location>
</feature>
<dbReference type="InterPro" id="IPR011989">
    <property type="entry name" value="ARM-like"/>
</dbReference>
<dbReference type="GO" id="GO:0000796">
    <property type="term" value="C:condensin complex"/>
    <property type="evidence" value="ECO:0007669"/>
    <property type="project" value="TreeGrafter"/>
</dbReference>
<feature type="region of interest" description="Disordered" evidence="11">
    <location>
        <begin position="867"/>
        <end position="913"/>
    </location>
</feature>
<organism evidence="13 14">
    <name type="scientific">Rhipicephalus sanguineus</name>
    <name type="common">Brown dog tick</name>
    <name type="synonym">Ixodes sanguineus</name>
    <dbReference type="NCBI Taxonomy" id="34632"/>
    <lineage>
        <taxon>Eukaryota</taxon>
        <taxon>Metazoa</taxon>
        <taxon>Ecdysozoa</taxon>
        <taxon>Arthropoda</taxon>
        <taxon>Chelicerata</taxon>
        <taxon>Arachnida</taxon>
        <taxon>Acari</taxon>
        <taxon>Parasitiformes</taxon>
        <taxon>Ixodida</taxon>
        <taxon>Ixodoidea</taxon>
        <taxon>Ixodidae</taxon>
        <taxon>Rhipicephalinae</taxon>
        <taxon>Rhipicephalus</taxon>
        <taxon>Rhipicephalus</taxon>
    </lineage>
</organism>
<gene>
    <name evidence="13" type="ORF">HPB52_007470</name>
</gene>
<dbReference type="GO" id="GO:0007076">
    <property type="term" value="P:mitotic chromosome condensation"/>
    <property type="evidence" value="ECO:0007669"/>
    <property type="project" value="InterPro"/>
</dbReference>
<dbReference type="InterPro" id="IPR032682">
    <property type="entry name" value="Cnd1_C"/>
</dbReference>
<reference evidence="13" key="1">
    <citation type="journal article" date="2020" name="Cell">
        <title>Large-Scale Comparative Analyses of Tick Genomes Elucidate Their Genetic Diversity and Vector Capacities.</title>
        <authorList>
            <consortium name="Tick Genome and Microbiome Consortium (TIGMIC)"/>
            <person name="Jia N."/>
            <person name="Wang J."/>
            <person name="Shi W."/>
            <person name="Du L."/>
            <person name="Sun Y."/>
            <person name="Zhan W."/>
            <person name="Jiang J.F."/>
            <person name="Wang Q."/>
            <person name="Zhang B."/>
            <person name="Ji P."/>
            <person name="Bell-Sakyi L."/>
            <person name="Cui X.M."/>
            <person name="Yuan T.T."/>
            <person name="Jiang B.G."/>
            <person name="Yang W.F."/>
            <person name="Lam T.T."/>
            <person name="Chang Q.C."/>
            <person name="Ding S.J."/>
            <person name="Wang X.J."/>
            <person name="Zhu J.G."/>
            <person name="Ruan X.D."/>
            <person name="Zhao L."/>
            <person name="Wei J.T."/>
            <person name="Ye R.Z."/>
            <person name="Que T.C."/>
            <person name="Du C.H."/>
            <person name="Zhou Y.H."/>
            <person name="Cheng J.X."/>
            <person name="Dai P.F."/>
            <person name="Guo W.B."/>
            <person name="Han X.H."/>
            <person name="Huang E.J."/>
            <person name="Li L.F."/>
            <person name="Wei W."/>
            <person name="Gao Y.C."/>
            <person name="Liu J.Z."/>
            <person name="Shao H.Z."/>
            <person name="Wang X."/>
            <person name="Wang C.C."/>
            <person name="Yang T.C."/>
            <person name="Huo Q.B."/>
            <person name="Li W."/>
            <person name="Chen H.Y."/>
            <person name="Chen S.E."/>
            <person name="Zhou L.G."/>
            <person name="Ni X.B."/>
            <person name="Tian J.H."/>
            <person name="Sheng Y."/>
            <person name="Liu T."/>
            <person name="Pan Y.S."/>
            <person name="Xia L.Y."/>
            <person name="Li J."/>
            <person name="Zhao F."/>
            <person name="Cao W.C."/>
        </authorList>
    </citation>
    <scope>NUCLEOTIDE SEQUENCE</scope>
    <source>
        <strain evidence="13">Rsan-2018</strain>
    </source>
</reference>
<dbReference type="GO" id="GO:0000779">
    <property type="term" value="C:condensed chromosome, centromeric region"/>
    <property type="evidence" value="ECO:0007669"/>
    <property type="project" value="TreeGrafter"/>
</dbReference>
<dbReference type="Pfam" id="PF12717">
    <property type="entry name" value="Cnd1"/>
    <property type="match status" value="1"/>
</dbReference>
<dbReference type="InterPro" id="IPR006612">
    <property type="entry name" value="THAP_Znf"/>
</dbReference>
<dbReference type="GO" id="GO:0010032">
    <property type="term" value="P:meiotic chromosome condensation"/>
    <property type="evidence" value="ECO:0007669"/>
    <property type="project" value="TreeGrafter"/>
</dbReference>
<dbReference type="InterPro" id="IPR016024">
    <property type="entry name" value="ARM-type_fold"/>
</dbReference>
<feature type="region of interest" description="Disordered" evidence="11">
    <location>
        <begin position="1268"/>
        <end position="1290"/>
    </location>
</feature>
<evidence type="ECO:0000256" key="11">
    <source>
        <dbReference type="SAM" id="MobiDB-lite"/>
    </source>
</evidence>
<keyword evidence="4" id="KW-0863">Zinc-finger</keyword>
<evidence type="ECO:0000256" key="8">
    <source>
        <dbReference type="ARBA" id="ARBA00023125"/>
    </source>
</evidence>
<dbReference type="PANTHER" id="PTHR14222:SF1">
    <property type="entry name" value="CONDENSIN-2 COMPLEX SUBUNIT D3"/>
    <property type="match status" value="1"/>
</dbReference>
<sequence>MDLDDTDTLVSWTLTVFGELPFDLVEETWISAAWDNRYTDISLPDVDLLEAVEGNSYALLDALSTACDVCQKWCRFSDTDVDVGEEDSSHDKFWRTLVDNGVHYKALLGLVYLGIGQGNSPGATLVKKKIALRFSKLYFNVVLVPGSSAYRIFQESLFQSAIQCFRLPSKNTNLSGDGTGARNSSQSGSARGGGRGRRKQSATATPADDTDANESTTVESETISESMLLDFMTCMTDSLKDLVWALQTFSLRSYGEVTDFLIQHMCELAQLDIPGADVRFNVGLEQQFRGCHYRQLTSYAYCALKLLCLPQHGEPADNFRTITKSLMPHLLMLAAGNAQTVTRPFANIRDNAVAFICHVMQTCDDTLKDSFQDVAIILIHNVAFHAVDRTDFRLKTTHAVLMIMGELTEERFKRVVQWFIKLTTVPLANRRIFALEMILALIWDERVADKRSELLLAAMKRCNDKAATVKTKALSVLASVTNEQPDLWTPLLKVSNPVEPGDEGEGEQVAVEDDRLSQLMEVLKYRAEDSKVNVRKAALSLLQNVLCASGDFIKEEYVEILKESCLDLALLVRKQALHALTKCLRAHPEEELLLRFWLEGALPLVLDAENTVMEKAVEAVEELILGPLCLLVPGPDADLAWRLLAQVSQGPFREHHKYLQQAVLQLNRSEKLRSNQLNVLKTYVGGLNDASVWLLLSKLSLCCDLGQGNFAFSYWKQQWEEQPEGSNNMRASNETVNHVLIVLKKVSRHLPSNALRELIADLEQRLSQLSLPVEVMANTVDCLHCLKRNLHRERPELGERAVQVWCKQMLDKCQTFLSQAVMGAKGEDSTHTEEQLVRHLVLLGEAAQPAPRAVSSQLHELVQACMTSSGSPEPMSEPVSRGDAAMSEPDAEKNDIKEKKPARRSRARLPGGGKSCLRATRRVRAHAVVVMGMLCIQNEMLAKTVVPTMGNSLSSSQDPMMRANLIVALTDMCKRYAVLVDPYLPVVTRCIKDSVPAIRSLVLTCLLQLLQQDFVKLHGRLFYRLLSALTDENREIRELAEFGLVDCVLKRNTHVFYHRFVECLCYFNSYRGCSGQASQENVVETTERDRRLFSLEGEGRRDQRMALYRFMLLNMPDEDRFKLTLALTQSVLVPCADETNTGPGMEEECPELLHDTLWVLCSEEIKLQTIAAAAEDAATEEDPAQALLHTTRKTILSTVVRVNLVENVIPVVIALKNKLEAARSPLLRSLLMFLRELMRDYKAEVKDMLSADKKLASEVAFDLRRLEREEEEEAAAEGHPAATPKTPARAANPELRELLDTARKLREEAIKRRSIVVLPEVASEEGIAQQQNGNGEAPQRRAVWLRAINRDGPDGLGSESGFVCSDHFLPEDYQTNLNVLRSLGLDTRNARLKCDAVPTQNLLLDAPPKKLRRCEVMVGASASAGASTAQASSPSSPLPLSCSDDGRSRTRMGASAYGSKPNSRLRSSRRRCSSGSGTRTNSRASSLASLRSSKGSSKATPTGRPKNSSLNISTASAASESSCDATSLRGSNSRANKSARKGLAMDLANCEVQERAKGDVPTEDVAPDSPLSRCSSLSDLSDISVLSNEDATGGTKKRIRKNSQTRTSPEVRTSGRLRSPRRRFPIELGETDSVQSSPPQNLASPVIDSPVHSDTDDGEFKKPAKTVQPAKKLGRSLSSPSGTQSSTPVLGDRRKRLCKSPDLSVIK</sequence>
<dbReference type="EMBL" id="JABSTV010001252">
    <property type="protein sequence ID" value="KAH7947039.1"/>
    <property type="molecule type" value="Genomic_DNA"/>
</dbReference>
<name>A0A9D4STX4_RHISA</name>
<feature type="compositionally biased region" description="Low complexity" evidence="11">
    <location>
        <begin position="180"/>
        <end position="189"/>
    </location>
</feature>
<evidence type="ECO:0000256" key="10">
    <source>
        <dbReference type="ARBA" id="ARBA00023306"/>
    </source>
</evidence>
<accession>A0A9D4STX4</accession>
<keyword evidence="5" id="KW-0498">Mitosis</keyword>
<evidence type="ECO:0000256" key="1">
    <source>
        <dbReference type="ARBA" id="ARBA00004123"/>
    </source>
</evidence>